<dbReference type="Proteomes" id="UP001476798">
    <property type="component" value="Unassembled WGS sequence"/>
</dbReference>
<sequence length="54" mass="5646">ARLKAAPPSAPLNAVISLRTHRISVRRNNDRLVAPSICNSSRRGCAPIGVGSPA</sequence>
<comment type="caution">
    <text evidence="1">The sequence shown here is derived from an EMBL/GenBank/DDBJ whole genome shotgun (WGS) entry which is preliminary data.</text>
</comment>
<evidence type="ECO:0000313" key="1">
    <source>
        <dbReference type="EMBL" id="MEQ2187404.1"/>
    </source>
</evidence>
<reference evidence="1 2" key="1">
    <citation type="submission" date="2021-06" db="EMBL/GenBank/DDBJ databases">
        <authorList>
            <person name="Palmer J.M."/>
        </authorList>
    </citation>
    <scope>NUCLEOTIDE SEQUENCE [LARGE SCALE GENOMIC DNA]</scope>
    <source>
        <strain evidence="1 2">GA_2019</strain>
        <tissue evidence="1">Muscle</tissue>
    </source>
</reference>
<name>A0ABV0PV83_9TELE</name>
<protein>
    <submittedName>
        <fullName evidence="1">Uncharacterized protein</fullName>
    </submittedName>
</protein>
<organism evidence="1 2">
    <name type="scientific">Goodea atripinnis</name>
    <dbReference type="NCBI Taxonomy" id="208336"/>
    <lineage>
        <taxon>Eukaryota</taxon>
        <taxon>Metazoa</taxon>
        <taxon>Chordata</taxon>
        <taxon>Craniata</taxon>
        <taxon>Vertebrata</taxon>
        <taxon>Euteleostomi</taxon>
        <taxon>Actinopterygii</taxon>
        <taxon>Neopterygii</taxon>
        <taxon>Teleostei</taxon>
        <taxon>Neoteleostei</taxon>
        <taxon>Acanthomorphata</taxon>
        <taxon>Ovalentaria</taxon>
        <taxon>Atherinomorphae</taxon>
        <taxon>Cyprinodontiformes</taxon>
        <taxon>Goodeidae</taxon>
        <taxon>Goodea</taxon>
    </lineage>
</organism>
<keyword evidence="2" id="KW-1185">Reference proteome</keyword>
<feature type="non-terminal residue" evidence="1">
    <location>
        <position position="1"/>
    </location>
</feature>
<proteinExistence type="predicted"/>
<gene>
    <name evidence="1" type="ORF">GOODEAATRI_004386</name>
</gene>
<dbReference type="EMBL" id="JAHRIO010090145">
    <property type="protein sequence ID" value="MEQ2187404.1"/>
    <property type="molecule type" value="Genomic_DNA"/>
</dbReference>
<accession>A0ABV0PV83</accession>
<evidence type="ECO:0000313" key="2">
    <source>
        <dbReference type="Proteomes" id="UP001476798"/>
    </source>
</evidence>